<dbReference type="EMBL" id="CACVKT020000582">
    <property type="protein sequence ID" value="CAC5361048.1"/>
    <property type="molecule type" value="Genomic_DNA"/>
</dbReference>
<evidence type="ECO:0000313" key="9">
    <source>
        <dbReference type="Proteomes" id="UP000507470"/>
    </source>
</evidence>
<feature type="region of interest" description="Disordered" evidence="6">
    <location>
        <begin position="198"/>
        <end position="248"/>
    </location>
</feature>
<dbReference type="GO" id="GO:0000981">
    <property type="term" value="F:DNA-binding transcription factor activity, RNA polymerase II-specific"/>
    <property type="evidence" value="ECO:0007669"/>
    <property type="project" value="TreeGrafter"/>
</dbReference>
<keyword evidence="9" id="KW-1185">Reference proteome</keyword>
<dbReference type="Proteomes" id="UP000507470">
    <property type="component" value="Unassembled WGS sequence"/>
</dbReference>
<feature type="domain" description="C2H2-type" evidence="7">
    <location>
        <begin position="357"/>
        <end position="386"/>
    </location>
</feature>
<feature type="domain" description="C2H2-type" evidence="7">
    <location>
        <begin position="499"/>
        <end position="526"/>
    </location>
</feature>
<sequence length="850" mass="94993">MAAACVQDDGGGSIVDEGEKYISLEELQNQLQLSGNEALTVQVDNASGYIIKCNSSESSCDSGQVVTAGGDSTVIAYALPVDSNRHTAYIVHGSGVEGTDEGNHVALSSEVGDSSTENVSVRGFVSKDNKGTVDQNGTNGLNDKSNQATKKIDSQKDDKSLVETAVQANDYDIERRSGKVPARRRVIPFKFRDYKNPDLVKEEGNESDSDYDPDINEESSLKRKRPVARKSTTPGSGKRGRPRKSASNEVVILIQSSGLGNSTSQIVPLESLNETVQQTISTAIANQEAKSNAKKDEEITESKSSENQDQTEEQAVKRKEKIRGVGKDFKCESCRKTFSSKGNLKTHEKIHEDEKPFKCDFNGCGKAFRSNESLRRHRLSHMGIKPFECSICKNKFASNVSLQEHISRHTDEKPHQCHICQKNFRQVSCLRRHLFTHSSELPFSCHVCGRKFSQNVYLRSHMKVHTGERPFKCTECGKAFAHQSDLTRHKIVHTGRKPYACEVCNAKFSDPSSKRRHEKEHVGAKPYVCQLCFESFKRGGQLKTHLSRKHTNQKEEVQVIQKDGLLQFIYKDGNCQTIPVSQADNLEQVKDKKIVKLIKDLNNKMVQHVHIGLPQEAEIDSNIEELAAIETVVMETEQENSDDLMQNISGMTNTDSSKNIKVETKNSDDETVITIAEVQDFQEVSGSEVPVEYLQIINGVIPESENQEVVVLPYNQGEEIQSESITTEEVCVIGKEISEHEKNDSVMEVTADDDTQGVDYVANPDFNSQQYYNWLSSFTELCKVMPMPLDLSLFQKINQVHKTLSDVMATPSGVVADKENFKILMNISQELNSIINEHLFHVMQNLDTEK</sequence>
<dbReference type="SMART" id="SM00355">
    <property type="entry name" value="ZnF_C2H2"/>
    <property type="match status" value="8"/>
</dbReference>
<feature type="domain" description="C2H2-type" evidence="7">
    <location>
        <begin position="527"/>
        <end position="555"/>
    </location>
</feature>
<feature type="compositionally biased region" description="Basic and acidic residues" evidence="6">
    <location>
        <begin position="291"/>
        <end position="306"/>
    </location>
</feature>
<feature type="domain" description="C2H2-type" evidence="7">
    <location>
        <begin position="415"/>
        <end position="442"/>
    </location>
</feature>
<evidence type="ECO:0000313" key="8">
    <source>
        <dbReference type="EMBL" id="CAC5361048.1"/>
    </source>
</evidence>
<dbReference type="FunFam" id="3.30.160.60:FF:000478">
    <property type="entry name" value="Zinc finger protein 133"/>
    <property type="match status" value="1"/>
</dbReference>
<evidence type="ECO:0000256" key="6">
    <source>
        <dbReference type="SAM" id="MobiDB-lite"/>
    </source>
</evidence>
<feature type="domain" description="C2H2-type" evidence="7">
    <location>
        <begin position="443"/>
        <end position="470"/>
    </location>
</feature>
<feature type="domain" description="C2H2-type" evidence="7">
    <location>
        <begin position="471"/>
        <end position="498"/>
    </location>
</feature>
<dbReference type="Pfam" id="PF13894">
    <property type="entry name" value="zf-C2H2_4"/>
    <property type="match status" value="1"/>
</dbReference>
<dbReference type="FunFam" id="3.30.160.60:FF:002090">
    <property type="entry name" value="Zinc finger protein 473"/>
    <property type="match status" value="1"/>
</dbReference>
<evidence type="ECO:0000256" key="2">
    <source>
        <dbReference type="ARBA" id="ARBA00022737"/>
    </source>
</evidence>
<feature type="compositionally biased region" description="Polar residues" evidence="6">
    <location>
        <begin position="132"/>
        <end position="149"/>
    </location>
</feature>
<proteinExistence type="predicted"/>
<protein>
    <submittedName>
        <fullName evidence="8">KRAB</fullName>
    </submittedName>
</protein>
<dbReference type="SUPFAM" id="SSF57667">
    <property type="entry name" value="beta-beta-alpha zinc fingers"/>
    <property type="match status" value="4"/>
</dbReference>
<dbReference type="InterPro" id="IPR013087">
    <property type="entry name" value="Znf_C2H2_type"/>
</dbReference>
<name>A0A6J8A4L8_MYTCO</name>
<dbReference type="InterPro" id="IPR036236">
    <property type="entry name" value="Znf_C2H2_sf"/>
</dbReference>
<dbReference type="PANTHER" id="PTHR19818">
    <property type="entry name" value="ZINC FINGER PROTEIN ZIC AND GLI"/>
    <property type="match status" value="1"/>
</dbReference>
<dbReference type="OrthoDB" id="6077919at2759"/>
<dbReference type="Gene3D" id="3.30.160.60">
    <property type="entry name" value="Classic Zinc Finger"/>
    <property type="match status" value="8"/>
</dbReference>
<dbReference type="FunFam" id="3.30.160.60:FF:000446">
    <property type="entry name" value="Zinc finger protein"/>
    <property type="match status" value="2"/>
</dbReference>
<feature type="compositionally biased region" description="Basic and acidic residues" evidence="6">
    <location>
        <begin position="150"/>
        <end position="161"/>
    </location>
</feature>
<dbReference type="GO" id="GO:0000978">
    <property type="term" value="F:RNA polymerase II cis-regulatory region sequence-specific DNA binding"/>
    <property type="evidence" value="ECO:0007669"/>
    <property type="project" value="TreeGrafter"/>
</dbReference>
<dbReference type="GO" id="GO:0008270">
    <property type="term" value="F:zinc ion binding"/>
    <property type="evidence" value="ECO:0007669"/>
    <property type="project" value="UniProtKB-KW"/>
</dbReference>
<dbReference type="PROSITE" id="PS50157">
    <property type="entry name" value="ZINC_FINGER_C2H2_2"/>
    <property type="match status" value="8"/>
</dbReference>
<evidence type="ECO:0000256" key="1">
    <source>
        <dbReference type="ARBA" id="ARBA00022723"/>
    </source>
</evidence>
<evidence type="ECO:0000259" key="7">
    <source>
        <dbReference type="PROSITE" id="PS50157"/>
    </source>
</evidence>
<keyword evidence="1" id="KW-0479">Metal-binding</keyword>
<dbReference type="FunFam" id="3.30.160.60:FF:000125">
    <property type="entry name" value="Putative zinc finger protein 143"/>
    <property type="match status" value="1"/>
</dbReference>
<dbReference type="GO" id="GO:0005634">
    <property type="term" value="C:nucleus"/>
    <property type="evidence" value="ECO:0007669"/>
    <property type="project" value="UniProtKB-ARBA"/>
</dbReference>
<feature type="domain" description="C2H2-type" evidence="7">
    <location>
        <begin position="387"/>
        <end position="414"/>
    </location>
</feature>
<keyword evidence="2" id="KW-0677">Repeat</keyword>
<dbReference type="InterPro" id="IPR050329">
    <property type="entry name" value="GLI_C2H2-zinc-finger"/>
</dbReference>
<gene>
    <name evidence="8" type="ORF">MCOR_3311</name>
</gene>
<dbReference type="AlphaFoldDB" id="A0A6J8A4L8"/>
<feature type="region of interest" description="Disordered" evidence="6">
    <location>
        <begin position="287"/>
        <end position="319"/>
    </location>
</feature>
<keyword evidence="3 5" id="KW-0863">Zinc-finger</keyword>
<keyword evidence="4" id="KW-0862">Zinc</keyword>
<organism evidence="8 9">
    <name type="scientific">Mytilus coruscus</name>
    <name type="common">Sea mussel</name>
    <dbReference type="NCBI Taxonomy" id="42192"/>
    <lineage>
        <taxon>Eukaryota</taxon>
        <taxon>Metazoa</taxon>
        <taxon>Spiralia</taxon>
        <taxon>Lophotrochozoa</taxon>
        <taxon>Mollusca</taxon>
        <taxon>Bivalvia</taxon>
        <taxon>Autobranchia</taxon>
        <taxon>Pteriomorphia</taxon>
        <taxon>Mytilida</taxon>
        <taxon>Mytiloidea</taxon>
        <taxon>Mytilidae</taxon>
        <taxon>Mytilinae</taxon>
        <taxon>Mytilus</taxon>
    </lineage>
</organism>
<evidence type="ECO:0000256" key="3">
    <source>
        <dbReference type="ARBA" id="ARBA00022771"/>
    </source>
</evidence>
<reference evidence="8 9" key="1">
    <citation type="submission" date="2020-06" db="EMBL/GenBank/DDBJ databases">
        <authorList>
            <person name="Li R."/>
            <person name="Bekaert M."/>
        </authorList>
    </citation>
    <scope>NUCLEOTIDE SEQUENCE [LARGE SCALE GENOMIC DNA]</scope>
    <source>
        <strain evidence="9">wild</strain>
    </source>
</reference>
<evidence type="ECO:0000256" key="5">
    <source>
        <dbReference type="PROSITE-ProRule" id="PRU00042"/>
    </source>
</evidence>
<dbReference type="Pfam" id="PF00096">
    <property type="entry name" value="zf-C2H2"/>
    <property type="match status" value="4"/>
</dbReference>
<dbReference type="PANTHER" id="PTHR19818:SF139">
    <property type="entry name" value="PAIR-RULE PROTEIN ODD-PAIRED"/>
    <property type="match status" value="1"/>
</dbReference>
<dbReference type="PROSITE" id="PS00028">
    <property type="entry name" value="ZINC_FINGER_C2H2_1"/>
    <property type="match status" value="8"/>
</dbReference>
<feature type="region of interest" description="Disordered" evidence="6">
    <location>
        <begin position="123"/>
        <end position="163"/>
    </location>
</feature>
<evidence type="ECO:0000256" key="4">
    <source>
        <dbReference type="ARBA" id="ARBA00022833"/>
    </source>
</evidence>
<feature type="compositionally biased region" description="Acidic residues" evidence="6">
    <location>
        <begin position="205"/>
        <end position="217"/>
    </location>
</feature>
<accession>A0A6J8A4L8</accession>
<feature type="domain" description="C2H2-type" evidence="7">
    <location>
        <begin position="329"/>
        <end position="356"/>
    </location>
</feature>
<dbReference type="GO" id="GO:0045944">
    <property type="term" value="P:positive regulation of transcription by RNA polymerase II"/>
    <property type="evidence" value="ECO:0007669"/>
    <property type="project" value="UniProtKB-ARBA"/>
</dbReference>